<feature type="domain" description="Reverse transcriptase" evidence="9">
    <location>
        <begin position="21"/>
        <end position="208"/>
    </location>
</feature>
<dbReference type="CDD" id="cd01645">
    <property type="entry name" value="RT_Rtv"/>
    <property type="match status" value="1"/>
</dbReference>
<keyword evidence="5" id="KW-0540">Nuclease</keyword>
<accession>A0A099Z7T1</accession>
<protein>
    <recommendedName>
        <fullName evidence="2">ribonuclease H</fullName>
        <ecNumber evidence="2">3.1.26.4</ecNumber>
    </recommendedName>
</protein>
<keyword evidence="11" id="KW-1185">Reference proteome</keyword>
<dbReference type="InterPro" id="IPR043128">
    <property type="entry name" value="Rev_trsase/Diguanyl_cyclase"/>
</dbReference>
<dbReference type="EMBL" id="KL889437">
    <property type="protein sequence ID" value="KGL76855.1"/>
    <property type="molecule type" value="Genomic_DNA"/>
</dbReference>
<evidence type="ECO:0000256" key="1">
    <source>
        <dbReference type="ARBA" id="ARBA00010879"/>
    </source>
</evidence>
<dbReference type="InterPro" id="IPR043502">
    <property type="entry name" value="DNA/RNA_pol_sf"/>
</dbReference>
<keyword evidence="3" id="KW-0808">Transferase</keyword>
<dbReference type="GO" id="GO:0003964">
    <property type="term" value="F:RNA-directed DNA polymerase activity"/>
    <property type="evidence" value="ECO:0007669"/>
    <property type="project" value="UniProtKB-KW"/>
</dbReference>
<sequence>DQWPLKQDRLHIVEQLVQEQLEAGHIVPSQSPWNTPIFTIPKKSGKWRLLHDLRAINAVMQDMGALQPGLPSPVMLPEGWDLLIIDLKDCFFTIALHPQDAEKFAFIVPSINKAAPAKRYHWVVLPQGMKNSPTICQTFVAWALQPVRAKHPELLIYHYMGDILIAGENMCMKSVFQEVGEELGKRGLTIAPEKVQRQGPWNYLGWTIMGSEIRPQKIAIRTEVRTLVDVQRLVGDIQWVRGICGITNDDIAPLMPLL</sequence>
<organism evidence="10 11">
    <name type="scientific">Tinamus guttatus</name>
    <name type="common">White-throated tinamou</name>
    <dbReference type="NCBI Taxonomy" id="94827"/>
    <lineage>
        <taxon>Eukaryota</taxon>
        <taxon>Metazoa</taxon>
        <taxon>Chordata</taxon>
        <taxon>Craniata</taxon>
        <taxon>Vertebrata</taxon>
        <taxon>Euteleostomi</taxon>
        <taxon>Archelosauria</taxon>
        <taxon>Archosauria</taxon>
        <taxon>Dinosauria</taxon>
        <taxon>Saurischia</taxon>
        <taxon>Theropoda</taxon>
        <taxon>Coelurosauria</taxon>
        <taxon>Aves</taxon>
        <taxon>Palaeognathae</taxon>
        <taxon>Tinamiformes</taxon>
        <taxon>Tinamidae</taxon>
        <taxon>Tinamus</taxon>
    </lineage>
</organism>
<dbReference type="PANTHER" id="PTHR41694">
    <property type="entry name" value="ENDOGENOUS RETROVIRUS GROUP K MEMBER POL PROTEIN"/>
    <property type="match status" value="1"/>
</dbReference>
<proteinExistence type="inferred from homology"/>
<dbReference type="Pfam" id="PF06817">
    <property type="entry name" value="RVT_thumb"/>
    <property type="match status" value="1"/>
</dbReference>
<keyword evidence="6" id="KW-0255">Endonuclease</keyword>
<dbReference type="GO" id="GO:0035613">
    <property type="term" value="F:RNA stem-loop binding"/>
    <property type="evidence" value="ECO:0007669"/>
    <property type="project" value="TreeGrafter"/>
</dbReference>
<dbReference type="InterPro" id="IPR000477">
    <property type="entry name" value="RT_dom"/>
</dbReference>
<keyword evidence="4" id="KW-0548">Nucleotidyltransferase</keyword>
<comment type="similarity">
    <text evidence="1">Belongs to the beta type-B retroviral polymerase family. HERV class-II K(HML-2) pol subfamily.</text>
</comment>
<evidence type="ECO:0000313" key="11">
    <source>
        <dbReference type="Proteomes" id="UP000053641"/>
    </source>
</evidence>
<keyword evidence="8" id="KW-0695">RNA-directed DNA polymerase</keyword>
<name>A0A099Z7T1_TINGU</name>
<dbReference type="Pfam" id="PF00078">
    <property type="entry name" value="RVT_1"/>
    <property type="match status" value="1"/>
</dbReference>
<evidence type="ECO:0000256" key="7">
    <source>
        <dbReference type="ARBA" id="ARBA00022801"/>
    </source>
</evidence>
<dbReference type="SUPFAM" id="SSF56672">
    <property type="entry name" value="DNA/RNA polymerases"/>
    <property type="match status" value="1"/>
</dbReference>
<evidence type="ECO:0000259" key="9">
    <source>
        <dbReference type="PROSITE" id="PS50878"/>
    </source>
</evidence>
<evidence type="ECO:0000313" key="10">
    <source>
        <dbReference type="EMBL" id="KGL76855.1"/>
    </source>
</evidence>
<dbReference type="PANTHER" id="PTHR41694:SF3">
    <property type="entry name" value="RNA-DIRECTED DNA POLYMERASE-RELATED"/>
    <property type="match status" value="1"/>
</dbReference>
<dbReference type="AlphaFoldDB" id="A0A099Z7T1"/>
<gene>
    <name evidence="10" type="ORF">N309_09185</name>
</gene>
<feature type="non-terminal residue" evidence="10">
    <location>
        <position position="258"/>
    </location>
</feature>
<reference evidence="10 11" key="1">
    <citation type="submission" date="2014-06" db="EMBL/GenBank/DDBJ databases">
        <title>Genome evolution of avian class.</title>
        <authorList>
            <person name="Zhang G."/>
            <person name="Li C."/>
        </authorList>
    </citation>
    <scope>NUCLEOTIDE SEQUENCE [LARGE SCALE GENOMIC DNA]</scope>
    <source>
        <strain evidence="10">BGI_N309</strain>
    </source>
</reference>
<evidence type="ECO:0000256" key="8">
    <source>
        <dbReference type="ARBA" id="ARBA00022918"/>
    </source>
</evidence>
<dbReference type="STRING" id="94827.A0A099Z7T1"/>
<evidence type="ECO:0000256" key="6">
    <source>
        <dbReference type="ARBA" id="ARBA00022759"/>
    </source>
</evidence>
<dbReference type="GO" id="GO:0004523">
    <property type="term" value="F:RNA-DNA hybrid ribonuclease activity"/>
    <property type="evidence" value="ECO:0007669"/>
    <property type="project" value="UniProtKB-EC"/>
</dbReference>
<evidence type="ECO:0000256" key="3">
    <source>
        <dbReference type="ARBA" id="ARBA00022679"/>
    </source>
</evidence>
<evidence type="ECO:0000256" key="5">
    <source>
        <dbReference type="ARBA" id="ARBA00022722"/>
    </source>
</evidence>
<feature type="non-terminal residue" evidence="10">
    <location>
        <position position="1"/>
    </location>
</feature>
<dbReference type="PROSITE" id="PS50878">
    <property type="entry name" value="RT_POL"/>
    <property type="match status" value="1"/>
</dbReference>
<evidence type="ECO:0000256" key="4">
    <source>
        <dbReference type="ARBA" id="ARBA00022695"/>
    </source>
</evidence>
<dbReference type="EC" id="3.1.26.4" evidence="2"/>
<keyword evidence="7" id="KW-0378">Hydrolase</keyword>
<dbReference type="Gene3D" id="3.30.70.270">
    <property type="match status" value="2"/>
</dbReference>
<dbReference type="InterPro" id="IPR010661">
    <property type="entry name" value="RVT_thumb"/>
</dbReference>
<dbReference type="Gene3D" id="3.10.10.10">
    <property type="entry name" value="HIV Type 1 Reverse Transcriptase, subunit A, domain 1"/>
    <property type="match status" value="1"/>
</dbReference>
<dbReference type="Proteomes" id="UP000053641">
    <property type="component" value="Unassembled WGS sequence"/>
</dbReference>
<evidence type="ECO:0000256" key="2">
    <source>
        <dbReference type="ARBA" id="ARBA00012180"/>
    </source>
</evidence>